<keyword evidence="2" id="KW-0812">Transmembrane</keyword>
<name>A0AAV4LLU8_BABCB</name>
<proteinExistence type="predicted"/>
<protein>
    <submittedName>
        <fullName evidence="3">Extracellular matrix-binding ebh</fullName>
    </submittedName>
</protein>
<dbReference type="InterPro" id="IPR024751">
    <property type="entry name" value="VESA1"/>
</dbReference>
<organism evidence="3 4">
    <name type="scientific">Babesia caballi</name>
    <dbReference type="NCBI Taxonomy" id="5871"/>
    <lineage>
        <taxon>Eukaryota</taxon>
        <taxon>Sar</taxon>
        <taxon>Alveolata</taxon>
        <taxon>Apicomplexa</taxon>
        <taxon>Aconoidasida</taxon>
        <taxon>Piroplasmida</taxon>
        <taxon>Babesiidae</taxon>
        <taxon>Babesia</taxon>
    </lineage>
</organism>
<sequence>MAGQGYKSSELNSLSMGSDVIGKPFANLQDFSEAMNTAKQAAQERSAKEETARTTLGIGKPFAPDPRTGETTKPVSVNNKPTYPEYLHELCGKWCKEPFIFTPSDDKPLSALYYVSYLYFKGKQSALSADSNFKPRPPSTIREMLYFLAALPFSPSYDRLNSHISSNFRTLVPNRNPGVKDFREDFELMIPVADSASYNTNNTISAAEIKDYLITTCLYCPSILGTIQGNAGSGNSNEPWLHELYSNGLALTYPSGSMLFQKLSAYSYALQFQLYFLYMQCSNGNVDSGWSRCRYGSNVPAHDKSHICPAPCKSISDLNCRHDGSNANTPKCQHFQQCGKQNDVGSPLQAFLTDKLKGFSRGHPSGHSYHLAACSGTMCHVPMGFKNHIRPKSRMGNYVYSALHTFCSVTDTPLRQLSEKLGCLTKRTPRTLGDVFGFIWQLNGQLFREKRPKVTDMMAKFDSAFELGSTLTTEFQKNRHSAIGKLWKKIAELSSQKSQPTTTTVLSKSLEYMAPIIPFLYQFFMMEESQFLPGALFDLVQHCHKWDSDQYKHESVDHTSSIPGHKCSEHAADLWCLYHPISPAPGGSNTDPYKTCRAKNCGGYLEPLTLTDGTAFSPSAAPAYLSWMAYLTDDLYERLDDILEAFKNINCNDCNSKFVCTKGNDGKSVCSCPCVVSCSGVLPLLYRHGCQFNDAFLLNGWKWDYGAGKWAKDAPSVRSCEKFERVLSNVLSPNAPLAKLLESIDNFLYLFRFYFFYNLSSFWLCSFLILLYFIFYGIDVLHLQSHAHFPSSHGIPSIGLLTTGKAPALTKLTYYMP</sequence>
<evidence type="ECO:0000256" key="1">
    <source>
        <dbReference type="SAM" id="MobiDB-lite"/>
    </source>
</evidence>
<keyword evidence="2" id="KW-1133">Transmembrane helix</keyword>
<keyword evidence="4" id="KW-1185">Reference proteome</keyword>
<dbReference type="Pfam" id="PF12785">
    <property type="entry name" value="VESA1_N"/>
    <property type="match status" value="1"/>
</dbReference>
<dbReference type="Proteomes" id="UP001497744">
    <property type="component" value="Unassembled WGS sequence"/>
</dbReference>
<feature type="region of interest" description="Disordered" evidence="1">
    <location>
        <begin position="57"/>
        <end position="77"/>
    </location>
</feature>
<comment type="caution">
    <text evidence="3">The sequence shown here is derived from an EMBL/GenBank/DDBJ whole genome shotgun (WGS) entry which is preliminary data.</text>
</comment>
<keyword evidence="2" id="KW-0472">Membrane</keyword>
<feature type="transmembrane region" description="Helical" evidence="2">
    <location>
        <begin position="754"/>
        <end position="775"/>
    </location>
</feature>
<gene>
    <name evidence="3" type="ORF">BcabD6B2_05580</name>
</gene>
<reference evidence="3 4" key="1">
    <citation type="submission" date="2021-06" db="EMBL/GenBank/DDBJ databases">
        <title>Genome sequence of Babesia caballi.</title>
        <authorList>
            <person name="Yamagishi J."/>
            <person name="Kidaka T."/>
            <person name="Ochi A."/>
        </authorList>
    </citation>
    <scope>NUCLEOTIDE SEQUENCE [LARGE SCALE GENOMIC DNA]</scope>
    <source>
        <strain evidence="3">USDA-D6B2</strain>
    </source>
</reference>
<evidence type="ECO:0000256" key="2">
    <source>
        <dbReference type="SAM" id="Phobius"/>
    </source>
</evidence>
<dbReference type="EMBL" id="BPLF01000001">
    <property type="protein sequence ID" value="GIX61123.1"/>
    <property type="molecule type" value="Genomic_DNA"/>
</dbReference>
<dbReference type="GeneID" id="94192606"/>
<accession>A0AAV4LLU8</accession>
<evidence type="ECO:0000313" key="4">
    <source>
        <dbReference type="Proteomes" id="UP001497744"/>
    </source>
</evidence>
<evidence type="ECO:0000313" key="3">
    <source>
        <dbReference type="EMBL" id="GIX61123.1"/>
    </source>
</evidence>
<dbReference type="RefSeq" id="XP_067713194.1">
    <property type="nucleotide sequence ID" value="XM_067857093.1"/>
</dbReference>
<dbReference type="AlphaFoldDB" id="A0AAV4LLU8"/>